<keyword evidence="2" id="KW-1185">Reference proteome</keyword>
<reference evidence="1 2" key="1">
    <citation type="journal article" date="2020" name="Microorganisms">
        <title>Osmotic Adaptation and Compatible Solute Biosynthesis of Phototrophic Bacteria as Revealed from Genome Analyses.</title>
        <authorList>
            <person name="Imhoff J.F."/>
            <person name="Rahn T."/>
            <person name="Kunzel S."/>
            <person name="Keller A."/>
            <person name="Neulinger S.C."/>
        </authorList>
    </citation>
    <scope>NUCLEOTIDE SEQUENCE [LARGE SCALE GENOMIC DNA]</scope>
    <source>
        <strain evidence="1 2">DSM 9895</strain>
    </source>
</reference>
<name>A0ABS1D852_9PROT</name>
<dbReference type="RefSeq" id="WP_200338617.1">
    <property type="nucleotide sequence ID" value="NZ_NRRL01000001.1"/>
</dbReference>
<protein>
    <submittedName>
        <fullName evidence="1">Uncharacterized protein</fullName>
    </submittedName>
</protein>
<dbReference type="EMBL" id="NRRL01000001">
    <property type="protein sequence ID" value="MBK1666567.1"/>
    <property type="molecule type" value="Genomic_DNA"/>
</dbReference>
<accession>A0ABS1D852</accession>
<comment type="caution">
    <text evidence="1">The sequence shown here is derived from an EMBL/GenBank/DDBJ whole genome shotgun (WGS) entry which is preliminary data.</text>
</comment>
<sequence length="185" mass="19575">MNPDLQGLLTLWSERHGLATAHLRARGVSDPEGSEAAILKFADWALPASPMTISEPPATAAQVAILELAHEIGPVTARPTSKPLDDIEHELRHNVLSHMALPGFRIVTCADDAIDGQSAATYDTRDGVVVLLDTARIGRAARQEMTQALGPDGIQSGAAGALQRAIYQSSTASAPSRAAKQLGWR</sequence>
<gene>
    <name evidence="1" type="ORF">CKO28_00735</name>
</gene>
<evidence type="ECO:0000313" key="1">
    <source>
        <dbReference type="EMBL" id="MBK1666567.1"/>
    </source>
</evidence>
<evidence type="ECO:0000313" key="2">
    <source>
        <dbReference type="Proteomes" id="UP001296873"/>
    </source>
</evidence>
<organism evidence="1 2">
    <name type="scientific">Rhodovibrio sodomensis</name>
    <dbReference type="NCBI Taxonomy" id="1088"/>
    <lineage>
        <taxon>Bacteria</taxon>
        <taxon>Pseudomonadati</taxon>
        <taxon>Pseudomonadota</taxon>
        <taxon>Alphaproteobacteria</taxon>
        <taxon>Rhodospirillales</taxon>
        <taxon>Rhodovibrionaceae</taxon>
        <taxon>Rhodovibrio</taxon>
    </lineage>
</organism>
<proteinExistence type="predicted"/>
<dbReference type="Proteomes" id="UP001296873">
    <property type="component" value="Unassembled WGS sequence"/>
</dbReference>